<evidence type="ECO:0000313" key="2">
    <source>
        <dbReference type="EMBL" id="KAF7298691.1"/>
    </source>
</evidence>
<dbReference type="InterPro" id="IPR042171">
    <property type="entry name" value="Acyl-CoA_hotdog"/>
</dbReference>
<sequence length="325" mass="35143">MAPLRSALVTAHKSQNGGVDVYSGAVDGEWVIKGVPNGGYVLGLAIQACTQRQASTSHPDIIHLTGHFLQAASPAPIDVHISVLKTGKQFTNLSASLVQQGKSRITTHIIFGSLAPSVGLGIPPNSPYARRHPLHVHPSKAIETRTVPRWGFAKHVRWSRDPFLHSQNFPDSLTRTNSETVGGGGLFWGVWFQLTDPEATITPAVISLIADTIINSPLLLPKEERGGTPSDMWFATLTMALEYKCPIPPPSADHAARTVGVFSSGTFWGEPSGRHDVYVEIWTAPAELGDSRPVDPDWRDKQLCLATSTQMALCISARPEAKTKL</sequence>
<dbReference type="Proteomes" id="UP000636479">
    <property type="component" value="Unassembled WGS sequence"/>
</dbReference>
<dbReference type="PANTHER" id="PTHR38110:SF1">
    <property type="entry name" value="THIOESTERASE DOMAIN-CONTAINING PROTEIN"/>
    <property type="match status" value="1"/>
</dbReference>
<dbReference type="GeneID" id="59347353"/>
<proteinExistence type="predicted"/>
<feature type="domain" description="Acyl-CoA thioesterase-like N-terminal HotDog" evidence="1">
    <location>
        <begin position="27"/>
        <end position="111"/>
    </location>
</feature>
<dbReference type="EMBL" id="JACAZF010000007">
    <property type="protein sequence ID" value="KAF7298691.1"/>
    <property type="molecule type" value="Genomic_DNA"/>
</dbReference>
<dbReference type="AlphaFoldDB" id="A0A8H6SHB5"/>
<name>A0A8H6SHB5_9AGAR</name>
<protein>
    <recommendedName>
        <fullName evidence="1">Acyl-CoA thioesterase-like N-terminal HotDog domain-containing protein</fullName>
    </recommendedName>
</protein>
<dbReference type="InterPro" id="IPR049449">
    <property type="entry name" value="TesB_ACOT8-like_N"/>
</dbReference>
<evidence type="ECO:0000259" key="1">
    <source>
        <dbReference type="Pfam" id="PF13622"/>
    </source>
</evidence>
<dbReference type="SUPFAM" id="SSF54637">
    <property type="entry name" value="Thioesterase/thiol ester dehydrase-isomerase"/>
    <property type="match status" value="1"/>
</dbReference>
<dbReference type="InterPro" id="IPR029069">
    <property type="entry name" value="HotDog_dom_sf"/>
</dbReference>
<keyword evidence="3" id="KW-1185">Reference proteome</keyword>
<dbReference type="Gene3D" id="2.40.160.210">
    <property type="entry name" value="Acyl-CoA thioesterase, double hotdog domain"/>
    <property type="match status" value="1"/>
</dbReference>
<dbReference type="RefSeq" id="XP_037218079.1">
    <property type="nucleotide sequence ID" value="XM_037364837.1"/>
</dbReference>
<organism evidence="2 3">
    <name type="scientific">Mycena indigotica</name>
    <dbReference type="NCBI Taxonomy" id="2126181"/>
    <lineage>
        <taxon>Eukaryota</taxon>
        <taxon>Fungi</taxon>
        <taxon>Dikarya</taxon>
        <taxon>Basidiomycota</taxon>
        <taxon>Agaricomycotina</taxon>
        <taxon>Agaricomycetes</taxon>
        <taxon>Agaricomycetidae</taxon>
        <taxon>Agaricales</taxon>
        <taxon>Marasmiineae</taxon>
        <taxon>Mycenaceae</taxon>
        <taxon>Mycena</taxon>
    </lineage>
</organism>
<dbReference type="InterPro" id="IPR052389">
    <property type="entry name" value="Sec_Metab_Biosynth-Assoc"/>
</dbReference>
<dbReference type="OrthoDB" id="2532955at2759"/>
<comment type="caution">
    <text evidence="2">The sequence shown here is derived from an EMBL/GenBank/DDBJ whole genome shotgun (WGS) entry which is preliminary data.</text>
</comment>
<gene>
    <name evidence="2" type="ORF">MIND_00816300</name>
</gene>
<dbReference type="PANTHER" id="PTHR38110">
    <property type="entry name" value="CHROMOSOME 23, WHOLE GENOME SHOTGUN SEQUENCE"/>
    <property type="match status" value="1"/>
</dbReference>
<dbReference type="Pfam" id="PF13622">
    <property type="entry name" value="4HBT_3"/>
    <property type="match status" value="1"/>
</dbReference>
<evidence type="ECO:0000313" key="3">
    <source>
        <dbReference type="Proteomes" id="UP000636479"/>
    </source>
</evidence>
<reference evidence="2" key="1">
    <citation type="submission" date="2020-05" db="EMBL/GenBank/DDBJ databases">
        <title>Mycena genomes resolve the evolution of fungal bioluminescence.</title>
        <authorList>
            <person name="Tsai I.J."/>
        </authorList>
    </citation>
    <scope>NUCLEOTIDE SEQUENCE</scope>
    <source>
        <strain evidence="2">171206Taipei</strain>
    </source>
</reference>
<accession>A0A8H6SHB5</accession>